<evidence type="ECO:0000313" key="1">
    <source>
        <dbReference type="EMBL" id="CAH1196622.1"/>
    </source>
</evidence>
<gene>
    <name evidence="1" type="ORF">PAECIP111891_00912</name>
</gene>
<dbReference type="RefSeq" id="WP_236284988.1">
    <property type="nucleotide sequence ID" value="NZ_CAKMMW010000002.1"/>
</dbReference>
<reference evidence="1" key="1">
    <citation type="submission" date="2022-01" db="EMBL/GenBank/DDBJ databases">
        <authorList>
            <person name="Criscuolo A."/>
        </authorList>
    </citation>
    <scope>NUCLEOTIDE SEQUENCE</scope>
    <source>
        <strain evidence="1">CIP111891</strain>
    </source>
</reference>
<accession>A0ABM9BZ07</accession>
<dbReference type="EMBL" id="CAKMMW010000002">
    <property type="protein sequence ID" value="CAH1196622.1"/>
    <property type="molecule type" value="Genomic_DNA"/>
</dbReference>
<dbReference type="PANTHER" id="PTHR32432:SF3">
    <property type="entry name" value="ETHANOLAMINE UTILIZATION PROTEIN EUTJ"/>
    <property type="match status" value="1"/>
</dbReference>
<sequence length="396" mass="44834">MLTSSFNFIKALKPGQTSLGIEISDSTIKMSKVLLRKNNEPLIQMNVTEELPPLMMEEGRIKEPLRLIQTLQTMMTRLDSKPKHIHLVFPSQLVMVRFLKLPDIPEKDLAKLVDFEIKHNIHLPFENPLYDFVKMNGIARKKRKTVKKFKKEAEAPTGKEFFLEAAAGKEELGGGKGLFDDFQEEEFKADTAMQCDVMLVAAPKEIMDQYLEVLDSAGIKLTSIEIKALSLFRLLQSTSLTKLKDTFLIVDLNETAGDLSIFHGEDLKITRSIPLIFAAKSQGNVDVKTNADQLFSEFLDGDADFRNHCNDLAHELERLMNFYRYTLNNRNQEFAGVVISGDLSRMPEIVSFLTERLPIPVQLFQSAHYFSCNSVLKDDFSMYAVTLGLALRGAES</sequence>
<dbReference type="CDD" id="cd24049">
    <property type="entry name" value="ASKHA_NBD_PilM"/>
    <property type="match status" value="1"/>
</dbReference>
<evidence type="ECO:0000313" key="2">
    <source>
        <dbReference type="Proteomes" id="UP000838821"/>
    </source>
</evidence>
<dbReference type="PANTHER" id="PTHR32432">
    <property type="entry name" value="CELL DIVISION PROTEIN FTSA-RELATED"/>
    <property type="match status" value="1"/>
</dbReference>
<evidence type="ECO:0008006" key="3">
    <source>
        <dbReference type="Google" id="ProtNLM"/>
    </source>
</evidence>
<dbReference type="Gene3D" id="3.30.420.40">
    <property type="match status" value="2"/>
</dbReference>
<proteinExistence type="predicted"/>
<name>A0ABM9BZ07_9BACL</name>
<organism evidence="1 2">
    <name type="scientific">Paenibacillus allorhizoplanae</name>
    <dbReference type="NCBI Taxonomy" id="2905648"/>
    <lineage>
        <taxon>Bacteria</taxon>
        <taxon>Bacillati</taxon>
        <taxon>Bacillota</taxon>
        <taxon>Bacilli</taxon>
        <taxon>Bacillales</taxon>
        <taxon>Paenibacillaceae</taxon>
        <taxon>Paenibacillus</taxon>
    </lineage>
</organism>
<dbReference type="Proteomes" id="UP000838821">
    <property type="component" value="Unassembled WGS sequence"/>
</dbReference>
<protein>
    <recommendedName>
        <fullName evidence="3">Type IV pilus assembly protein PilM</fullName>
    </recommendedName>
</protein>
<comment type="caution">
    <text evidence="1">The sequence shown here is derived from an EMBL/GenBank/DDBJ whole genome shotgun (WGS) entry which is preliminary data.</text>
</comment>
<keyword evidence="2" id="KW-1185">Reference proteome</keyword>
<dbReference type="InterPro" id="IPR050696">
    <property type="entry name" value="FtsA/MreB"/>
</dbReference>